<dbReference type="SMART" id="SM00304">
    <property type="entry name" value="HAMP"/>
    <property type="match status" value="1"/>
</dbReference>
<feature type="domain" description="HAMP" evidence="9">
    <location>
        <begin position="344"/>
        <end position="397"/>
    </location>
</feature>
<keyword evidence="4 6" id="KW-0807">Transducer</keyword>
<keyword evidence="7" id="KW-0812">Transmembrane</keyword>
<sequence>MEVILLIWVKRKLKKNSQSNKKKRSNTESLTSNHVKKSISKKILYSFFISVLFSVSIVGFSSYFISNNIIESKVTNASEQTIIQAGDKLDFMINNYKNKISEMMMDKNFLNSLETISKHDSEEDTYEYYQTLTDIDDHIVEIAISDEYLDLHLLNTENKMLFSSSTLTPEEIDNLLQSEWYKEAIGSKQSTIWIGGGDKLGGSPSANTTTTSFGQLMNISNNPYLMIIELDNELIKNAMKDVTFGENGLVKLIDQNDNIVFSFNDEEINTKNNFPIAVDSNQNVIEKDGQLIFQYESDVTDWYLAGEVTSKELTKDTQYIFMITLVIIILSSILAIFIGRRMVKLVGVPLAQISDLMATAKEGDLSVRSELSSRNDEIGSLAVSFNEMLEKISEIILKTRDASTKVLDAASELTDVSQMQSDSSKEIASASEEIASGATSLTQEAENGSQLANKINREVELVFNNNNEMENYASEVLAKSNTGIHKMNDLVQQTQQVDQMITALRNKTDSLKTSTNHISEIMNILTNISEQTNLLSLNATIEAARAGEAGRGFAVVADEIRKLSTRSKESINTVGNITSEIITNVNETLTVLEEANPIFKEQVVKAKETDGILSDVGENMSEFTNKIDLVSRSINQLRESQEILSSTIEHVSATAQESSAISEEVTASTVEQTRVSHSLVTTSDELKHLSEELQRILKQFKI</sequence>
<accession>A0A495A369</accession>
<comment type="subcellular location">
    <subcellularLocation>
        <location evidence="1">Cell membrane</location>
    </subcellularLocation>
</comment>
<feature type="transmembrane region" description="Helical" evidence="7">
    <location>
        <begin position="43"/>
        <end position="65"/>
    </location>
</feature>
<evidence type="ECO:0000313" key="11">
    <source>
        <dbReference type="Proteomes" id="UP000269301"/>
    </source>
</evidence>
<keyword evidence="7" id="KW-1133">Transmembrane helix</keyword>
<organism evidence="10 11">
    <name type="scientific">Oceanobacillus halophilus</name>
    <dbReference type="NCBI Taxonomy" id="930130"/>
    <lineage>
        <taxon>Bacteria</taxon>
        <taxon>Bacillati</taxon>
        <taxon>Bacillota</taxon>
        <taxon>Bacilli</taxon>
        <taxon>Bacillales</taxon>
        <taxon>Bacillaceae</taxon>
        <taxon>Oceanobacillus</taxon>
    </lineage>
</organism>
<dbReference type="InterPro" id="IPR003660">
    <property type="entry name" value="HAMP_dom"/>
</dbReference>
<dbReference type="PANTHER" id="PTHR32089">
    <property type="entry name" value="METHYL-ACCEPTING CHEMOTAXIS PROTEIN MCPB"/>
    <property type="match status" value="1"/>
</dbReference>
<dbReference type="GO" id="GO:0005886">
    <property type="term" value="C:plasma membrane"/>
    <property type="evidence" value="ECO:0007669"/>
    <property type="project" value="UniProtKB-SubCell"/>
</dbReference>
<dbReference type="PROSITE" id="PS50885">
    <property type="entry name" value="HAMP"/>
    <property type="match status" value="1"/>
</dbReference>
<evidence type="ECO:0000256" key="7">
    <source>
        <dbReference type="SAM" id="Phobius"/>
    </source>
</evidence>
<dbReference type="InterPro" id="IPR004089">
    <property type="entry name" value="MCPsignal_dom"/>
</dbReference>
<dbReference type="PROSITE" id="PS50111">
    <property type="entry name" value="CHEMOTAXIS_TRANSDUC_2"/>
    <property type="match status" value="1"/>
</dbReference>
<proteinExistence type="inferred from homology"/>
<dbReference type="SMART" id="SM00283">
    <property type="entry name" value="MA"/>
    <property type="match status" value="1"/>
</dbReference>
<dbReference type="EMBL" id="RBZP01000005">
    <property type="protein sequence ID" value="RKQ34012.1"/>
    <property type="molecule type" value="Genomic_DNA"/>
</dbReference>
<evidence type="ECO:0000256" key="2">
    <source>
        <dbReference type="ARBA" id="ARBA00022475"/>
    </source>
</evidence>
<comment type="caution">
    <text evidence="10">The sequence shown here is derived from an EMBL/GenBank/DDBJ whole genome shotgun (WGS) entry which is preliminary data.</text>
</comment>
<evidence type="ECO:0000256" key="5">
    <source>
        <dbReference type="ARBA" id="ARBA00029447"/>
    </source>
</evidence>
<dbReference type="Pfam" id="PF00672">
    <property type="entry name" value="HAMP"/>
    <property type="match status" value="1"/>
</dbReference>
<evidence type="ECO:0000259" key="9">
    <source>
        <dbReference type="PROSITE" id="PS50885"/>
    </source>
</evidence>
<dbReference type="PANTHER" id="PTHR32089:SF114">
    <property type="entry name" value="METHYL-ACCEPTING CHEMOTAXIS PROTEIN MCPB"/>
    <property type="match status" value="1"/>
</dbReference>
<keyword evidence="3 7" id="KW-0472">Membrane</keyword>
<reference evidence="10 11" key="1">
    <citation type="journal article" date="2016" name="Int. J. Syst. Evol. Microbiol.">
        <title>Oceanobacillus halophilus sp. nov., a novel moderately halophilic bacterium from a hypersaline lake.</title>
        <authorList>
            <person name="Amoozegar M.A."/>
            <person name="Bagheri M."/>
            <person name="Makhdoumi A."/>
            <person name="Nikou M.M."/>
            <person name="Fazeli S.A.S."/>
            <person name="Schumann P."/>
            <person name="Sproer C."/>
            <person name="Sanchez-Porro C."/>
            <person name="Ventosa A."/>
        </authorList>
    </citation>
    <scope>NUCLEOTIDE SEQUENCE [LARGE SCALE GENOMIC DNA]</scope>
    <source>
        <strain evidence="10 11">DSM 23996</strain>
    </source>
</reference>
<dbReference type="Gene3D" id="1.10.287.950">
    <property type="entry name" value="Methyl-accepting chemotaxis protein"/>
    <property type="match status" value="1"/>
</dbReference>
<comment type="similarity">
    <text evidence="5">Belongs to the methyl-accepting chemotaxis (MCP) protein family.</text>
</comment>
<evidence type="ECO:0000256" key="4">
    <source>
        <dbReference type="ARBA" id="ARBA00023224"/>
    </source>
</evidence>
<feature type="transmembrane region" description="Helical" evidence="7">
    <location>
        <begin position="319"/>
        <end position="338"/>
    </location>
</feature>
<evidence type="ECO:0000256" key="3">
    <source>
        <dbReference type="ARBA" id="ARBA00023136"/>
    </source>
</evidence>
<feature type="domain" description="Methyl-accepting transducer" evidence="8">
    <location>
        <begin position="416"/>
        <end position="673"/>
    </location>
</feature>
<keyword evidence="11" id="KW-1185">Reference proteome</keyword>
<dbReference type="Pfam" id="PF00015">
    <property type="entry name" value="MCPsignal"/>
    <property type="match status" value="1"/>
</dbReference>
<dbReference type="Gene3D" id="6.10.340.10">
    <property type="match status" value="1"/>
</dbReference>
<dbReference type="CDD" id="cd06225">
    <property type="entry name" value="HAMP"/>
    <property type="match status" value="1"/>
</dbReference>
<dbReference type="Proteomes" id="UP000269301">
    <property type="component" value="Unassembled WGS sequence"/>
</dbReference>
<evidence type="ECO:0000313" key="10">
    <source>
        <dbReference type="EMBL" id="RKQ34012.1"/>
    </source>
</evidence>
<dbReference type="AlphaFoldDB" id="A0A495A369"/>
<protein>
    <submittedName>
        <fullName evidence="10">Methyl-accepting chemotaxis protein</fullName>
    </submittedName>
</protein>
<evidence type="ECO:0000256" key="6">
    <source>
        <dbReference type="PROSITE-ProRule" id="PRU00284"/>
    </source>
</evidence>
<name>A0A495A369_9BACI</name>
<evidence type="ECO:0000259" key="8">
    <source>
        <dbReference type="PROSITE" id="PS50111"/>
    </source>
</evidence>
<evidence type="ECO:0000256" key="1">
    <source>
        <dbReference type="ARBA" id="ARBA00004236"/>
    </source>
</evidence>
<dbReference type="GO" id="GO:0007165">
    <property type="term" value="P:signal transduction"/>
    <property type="evidence" value="ECO:0007669"/>
    <property type="project" value="UniProtKB-KW"/>
</dbReference>
<dbReference type="SUPFAM" id="SSF58104">
    <property type="entry name" value="Methyl-accepting chemotaxis protein (MCP) signaling domain"/>
    <property type="match status" value="1"/>
</dbReference>
<keyword evidence="2" id="KW-1003">Cell membrane</keyword>
<gene>
    <name evidence="10" type="ORF">D8M06_09335</name>
</gene>